<dbReference type="STRING" id="479434.Sthe_0440"/>
<dbReference type="InParanoid" id="D1C7P6"/>
<dbReference type="FunCoup" id="D1C7P6">
    <property type="interactions" value="3"/>
</dbReference>
<dbReference type="Proteomes" id="UP000002027">
    <property type="component" value="Chromosome 1"/>
</dbReference>
<dbReference type="PANTHER" id="PTHR30204:SF58">
    <property type="entry name" value="HTH-TYPE TRANSCRIPTIONAL REGULATOR YFMP"/>
    <property type="match status" value="1"/>
</dbReference>
<evidence type="ECO:0000259" key="2">
    <source>
        <dbReference type="PROSITE" id="PS50937"/>
    </source>
</evidence>
<dbReference type="GO" id="GO:0003700">
    <property type="term" value="F:DNA-binding transcription factor activity"/>
    <property type="evidence" value="ECO:0007669"/>
    <property type="project" value="InterPro"/>
</dbReference>
<dbReference type="InterPro" id="IPR009061">
    <property type="entry name" value="DNA-bd_dom_put_sf"/>
</dbReference>
<proteinExistence type="predicted"/>
<dbReference type="Pfam" id="PF13411">
    <property type="entry name" value="MerR_1"/>
    <property type="match status" value="1"/>
</dbReference>
<evidence type="ECO:0000313" key="3">
    <source>
        <dbReference type="EMBL" id="ACZ37879.1"/>
    </source>
</evidence>
<dbReference type="Gene3D" id="1.10.1660.10">
    <property type="match status" value="1"/>
</dbReference>
<evidence type="ECO:0000313" key="4">
    <source>
        <dbReference type="Proteomes" id="UP000002027"/>
    </source>
</evidence>
<dbReference type="InterPro" id="IPR047057">
    <property type="entry name" value="MerR_fam"/>
</dbReference>
<dbReference type="OrthoDB" id="9814833at2"/>
<dbReference type="RefSeq" id="WP_012870926.1">
    <property type="nucleotide sequence ID" value="NC_013523.1"/>
</dbReference>
<reference evidence="4" key="1">
    <citation type="submission" date="2009-11" db="EMBL/GenBank/DDBJ databases">
        <title>The complete chromosome 1 of Sphaerobacter thermophilus DSM 20745.</title>
        <authorList>
            <person name="Lucas S."/>
            <person name="Copeland A."/>
            <person name="Lapidus A."/>
            <person name="Glavina del Rio T."/>
            <person name="Dalin E."/>
            <person name="Tice H."/>
            <person name="Bruce D."/>
            <person name="Goodwin L."/>
            <person name="Pitluck S."/>
            <person name="Kyrpides N."/>
            <person name="Mavromatis K."/>
            <person name="Ivanova N."/>
            <person name="Mikhailova N."/>
            <person name="LaButti K.M."/>
            <person name="Clum A."/>
            <person name="Sun H.I."/>
            <person name="Brettin T."/>
            <person name="Detter J.C."/>
            <person name="Han C."/>
            <person name="Larimer F."/>
            <person name="Land M."/>
            <person name="Hauser L."/>
            <person name="Markowitz V."/>
            <person name="Cheng J.F."/>
            <person name="Hugenholtz P."/>
            <person name="Woyke T."/>
            <person name="Wu D."/>
            <person name="Steenblock K."/>
            <person name="Schneider S."/>
            <person name="Pukall R."/>
            <person name="Goeker M."/>
            <person name="Klenk H.P."/>
            <person name="Eisen J.A."/>
        </authorList>
    </citation>
    <scope>NUCLEOTIDE SEQUENCE [LARGE SCALE GENOMIC DNA]</scope>
    <source>
        <strain evidence="4">ATCC 49802 / DSM 20745 / S 6022</strain>
    </source>
</reference>
<dbReference type="EMBL" id="CP001823">
    <property type="protein sequence ID" value="ACZ37879.1"/>
    <property type="molecule type" value="Genomic_DNA"/>
</dbReference>
<organism evidence="3 4">
    <name type="scientific">Sphaerobacter thermophilus (strain ATCC 49802 / DSM 20745 / KCCM 41009 / NCIMB 13125 / S 6022)</name>
    <dbReference type="NCBI Taxonomy" id="479434"/>
    <lineage>
        <taxon>Bacteria</taxon>
        <taxon>Pseudomonadati</taxon>
        <taxon>Thermomicrobiota</taxon>
        <taxon>Thermomicrobia</taxon>
        <taxon>Sphaerobacterales</taxon>
        <taxon>Sphaerobacterineae</taxon>
        <taxon>Sphaerobacteraceae</taxon>
        <taxon>Sphaerobacter</taxon>
    </lineage>
</organism>
<dbReference type="InterPro" id="IPR000551">
    <property type="entry name" value="MerR-type_HTH_dom"/>
</dbReference>
<dbReference type="AlphaFoldDB" id="D1C7P6"/>
<keyword evidence="4" id="KW-1185">Reference proteome</keyword>
<dbReference type="KEGG" id="sti:Sthe_0440"/>
<feature type="domain" description="HTH merR-type" evidence="2">
    <location>
        <begin position="7"/>
        <end position="76"/>
    </location>
</feature>
<sequence>MRQNEPLYVISVAARLLELHPQTLRKYEREGFVSPSRTAGNLRLYSSSDIERLRQVKYLVERRGINLSGVQLAMDVTRRLRGIRREVQSLSDRNNGRLAYLVREIDALLELLGTSPDVE</sequence>
<dbReference type="NCBIfam" id="NF047375">
    <property type="entry name" value="HeatShock_HspR"/>
    <property type="match status" value="1"/>
</dbReference>
<dbReference type="SUPFAM" id="SSF46955">
    <property type="entry name" value="Putative DNA-binding domain"/>
    <property type="match status" value="1"/>
</dbReference>
<dbReference type="SMART" id="SM00422">
    <property type="entry name" value="HTH_MERR"/>
    <property type="match status" value="1"/>
</dbReference>
<protein>
    <submittedName>
        <fullName evidence="3">Transcriptional regulator, MerR family</fullName>
    </submittedName>
</protein>
<gene>
    <name evidence="3" type="ordered locus">Sthe_0440</name>
</gene>
<keyword evidence="1" id="KW-0238">DNA-binding</keyword>
<dbReference type="HOGENOM" id="CLU_060077_7_3_0"/>
<dbReference type="PROSITE" id="PS00552">
    <property type="entry name" value="HTH_MERR_1"/>
    <property type="match status" value="1"/>
</dbReference>
<accession>D1C7P6</accession>
<reference evidence="3 4" key="2">
    <citation type="journal article" date="2010" name="Stand. Genomic Sci.">
        <title>Complete genome sequence of Desulfohalobium retbaense type strain (HR(100)).</title>
        <authorList>
            <person name="Spring S."/>
            <person name="Nolan M."/>
            <person name="Lapidus A."/>
            <person name="Glavina Del Rio T."/>
            <person name="Copeland A."/>
            <person name="Tice H."/>
            <person name="Cheng J.F."/>
            <person name="Lucas S."/>
            <person name="Land M."/>
            <person name="Chen F."/>
            <person name="Bruce D."/>
            <person name="Goodwin L."/>
            <person name="Pitluck S."/>
            <person name="Ivanova N."/>
            <person name="Mavromatis K."/>
            <person name="Mikhailova N."/>
            <person name="Pati A."/>
            <person name="Chen A."/>
            <person name="Palaniappan K."/>
            <person name="Hauser L."/>
            <person name="Chang Y.J."/>
            <person name="Jeffries C.D."/>
            <person name="Munk C."/>
            <person name="Kiss H."/>
            <person name="Chain P."/>
            <person name="Han C."/>
            <person name="Brettin T."/>
            <person name="Detter J.C."/>
            <person name="Schuler E."/>
            <person name="Goker M."/>
            <person name="Rohde M."/>
            <person name="Bristow J."/>
            <person name="Eisen J.A."/>
            <person name="Markowitz V."/>
            <person name="Hugenholtz P."/>
            <person name="Kyrpides N.C."/>
            <person name="Klenk H.P."/>
        </authorList>
    </citation>
    <scope>NUCLEOTIDE SEQUENCE [LARGE SCALE GENOMIC DNA]</scope>
    <source>
        <strain evidence="4">ATCC 49802 / DSM 20745 / S 6022</strain>
    </source>
</reference>
<dbReference type="PROSITE" id="PS50937">
    <property type="entry name" value="HTH_MERR_2"/>
    <property type="match status" value="1"/>
</dbReference>
<name>D1C7P6_SPHTD</name>
<dbReference type="eggNOG" id="COG0789">
    <property type="taxonomic scope" value="Bacteria"/>
</dbReference>
<dbReference type="GO" id="GO:0003677">
    <property type="term" value="F:DNA binding"/>
    <property type="evidence" value="ECO:0007669"/>
    <property type="project" value="UniProtKB-KW"/>
</dbReference>
<evidence type="ECO:0000256" key="1">
    <source>
        <dbReference type="ARBA" id="ARBA00023125"/>
    </source>
</evidence>
<dbReference type="PANTHER" id="PTHR30204">
    <property type="entry name" value="REDOX-CYCLING DRUG-SENSING TRANSCRIPTIONAL ACTIVATOR SOXR"/>
    <property type="match status" value="1"/>
</dbReference>